<dbReference type="AlphaFoldDB" id="Q8FSI3"/>
<organism evidence="1 2">
    <name type="scientific">Corynebacterium efficiens (strain DSM 44549 / YS-314 / AJ 12310 / JCM 11189 / NBRC 100395)</name>
    <dbReference type="NCBI Taxonomy" id="196164"/>
    <lineage>
        <taxon>Bacteria</taxon>
        <taxon>Bacillati</taxon>
        <taxon>Actinomycetota</taxon>
        <taxon>Actinomycetes</taxon>
        <taxon>Mycobacteriales</taxon>
        <taxon>Corynebacteriaceae</taxon>
        <taxon>Corynebacterium</taxon>
    </lineage>
</organism>
<evidence type="ECO:0000313" key="2">
    <source>
        <dbReference type="Proteomes" id="UP000001409"/>
    </source>
</evidence>
<proteinExistence type="predicted"/>
<reference evidence="1 2" key="1">
    <citation type="journal article" date="2003" name="Genome Res.">
        <title>Comparative complete genome sequence analysis of the amino acid replacements responsible for the thermostability of Corynebacterium efficiens.</title>
        <authorList>
            <person name="Nishio Y."/>
            <person name="Nakamura Y."/>
            <person name="Kawarabayasi Y."/>
            <person name="Usuda Y."/>
            <person name="Kimura E."/>
            <person name="Sugimoto S."/>
            <person name="Matsui K."/>
            <person name="Yamagishi A."/>
            <person name="Kikuchi H."/>
            <person name="Ikeo K."/>
            <person name="Gojobori T."/>
        </authorList>
    </citation>
    <scope>NUCLEOTIDE SEQUENCE [LARGE SCALE GENOMIC DNA]</scope>
    <source>
        <strain evidence="2">DSM 44549 / YS-314 / AJ 12310 / JCM 11189 / NBRC 100395</strain>
    </source>
</reference>
<accession>Q8FSI3</accession>
<dbReference type="STRING" id="196164.gene:10740806"/>
<dbReference type="Proteomes" id="UP000001409">
    <property type="component" value="Chromosome"/>
</dbReference>
<protein>
    <submittedName>
        <fullName evidence="1">Uncharacterized protein</fullName>
    </submittedName>
</protein>
<dbReference type="HOGENOM" id="CLU_2664865_0_0_11"/>
<accession>C8NSJ7</accession>
<sequence length="75" mass="8492">MEFTIARHHPAKTLSRGLSSFYHYIFVLSQQPPFMSSFKFRITNACTPRSHSTAPSKTIKLPDPTRAAVRMVAPE</sequence>
<name>Q8FSI3_COREF</name>
<dbReference type="EMBL" id="BA000035">
    <property type="protein sequence ID" value="BAC17218.1"/>
    <property type="molecule type" value="Genomic_DNA"/>
</dbReference>
<evidence type="ECO:0000313" key="1">
    <source>
        <dbReference type="EMBL" id="BAC17218.1"/>
    </source>
</evidence>
<dbReference type="KEGG" id="cef:CE0408"/>
<keyword evidence="2" id="KW-1185">Reference proteome</keyword>